<comment type="function">
    <text evidence="16">Component of the ubiquinol-cytochrome c reductase complex (complex III or cytochrome b-c1 complex) that is part of the mitochondrial respiratory chain. The b-c1 complex mediates electron transfer from ubiquinol to cytochrome c. Contributes to the generation of a proton gradient across the mitochondrial membrane that is then used for ATP synthesis.</text>
</comment>
<dbReference type="InterPro" id="IPR005798">
    <property type="entry name" value="Cyt_b/b6_C"/>
</dbReference>
<dbReference type="GO" id="GO:0006122">
    <property type="term" value="P:mitochondrial electron transport, ubiquinol to cytochrome c"/>
    <property type="evidence" value="ECO:0007669"/>
    <property type="project" value="TreeGrafter"/>
</dbReference>
<dbReference type="PROSITE" id="PS51003">
    <property type="entry name" value="CYTB_CTER"/>
    <property type="match status" value="1"/>
</dbReference>
<keyword evidence="3 16" id="KW-0813">Transport</keyword>
<dbReference type="CDD" id="cd00290">
    <property type="entry name" value="cytochrome_b_C"/>
    <property type="match status" value="1"/>
</dbReference>
<keyword evidence="4 15" id="KW-0349">Heme</keyword>
<dbReference type="GO" id="GO:0008121">
    <property type="term" value="F:quinol-cytochrome-c reductase activity"/>
    <property type="evidence" value="ECO:0007669"/>
    <property type="project" value="InterPro"/>
</dbReference>
<evidence type="ECO:0000256" key="11">
    <source>
        <dbReference type="ARBA" id="ARBA00023004"/>
    </source>
</evidence>
<feature type="transmembrane region" description="Helical" evidence="16">
    <location>
        <begin position="28"/>
        <end position="52"/>
    </location>
</feature>
<dbReference type="eggNOG" id="KOG4663">
    <property type="taxonomic scope" value="Eukaryota"/>
</dbReference>
<dbReference type="SUPFAM" id="SSF81342">
    <property type="entry name" value="Transmembrane di-heme cytochromes"/>
    <property type="match status" value="1"/>
</dbReference>
<feature type="transmembrane region" description="Helical" evidence="16">
    <location>
        <begin position="179"/>
        <end position="202"/>
    </location>
</feature>
<dbReference type="STRING" id="1109443.G4U3E7"/>
<evidence type="ECO:0000256" key="15">
    <source>
        <dbReference type="PIRSR" id="PIRSR038885-2"/>
    </source>
</evidence>
<feature type="binding site" description="axial binding residue" evidence="15">
    <location>
        <position position="198"/>
    </location>
    <ligand>
        <name>heme b</name>
        <dbReference type="ChEBI" id="CHEBI:60344"/>
        <label>b566</label>
    </ligand>
    <ligandPart>
        <name>Fe</name>
        <dbReference type="ChEBI" id="CHEBI:18248"/>
    </ligandPart>
</feature>
<feature type="binding site" description="axial binding residue" evidence="15">
    <location>
        <position position="96"/>
    </location>
    <ligand>
        <name>heme b</name>
        <dbReference type="ChEBI" id="CHEBI:60344"/>
        <label>b566</label>
    </ligand>
    <ligandPart>
        <name>Fe</name>
        <dbReference type="ChEBI" id="CHEBI:18248"/>
    </ligandPart>
</feature>
<feature type="transmembrane region" description="Helical" evidence="16">
    <location>
        <begin position="114"/>
        <end position="134"/>
    </location>
</feature>
<dbReference type="Pfam" id="PF00032">
    <property type="entry name" value="Cytochrom_B_C"/>
    <property type="match status" value="1"/>
</dbReference>
<evidence type="ECO:0000256" key="5">
    <source>
        <dbReference type="ARBA" id="ARBA00022660"/>
    </source>
</evidence>
<evidence type="ECO:0000256" key="7">
    <source>
        <dbReference type="ARBA" id="ARBA00022723"/>
    </source>
</evidence>
<dbReference type="InterPro" id="IPR048259">
    <property type="entry name" value="Cytochrome_b_N_euk/bac"/>
</dbReference>
<dbReference type="AlphaFoldDB" id="G4U3E7"/>
<evidence type="ECO:0000256" key="9">
    <source>
        <dbReference type="ARBA" id="ARBA00022982"/>
    </source>
</evidence>
<protein>
    <recommendedName>
        <fullName evidence="2 16">Cytochrome b</fullName>
    </recommendedName>
</protein>
<evidence type="ECO:0000313" key="20">
    <source>
        <dbReference type="Proteomes" id="UP000007148"/>
    </source>
</evidence>
<evidence type="ECO:0000313" key="19">
    <source>
        <dbReference type="EMBL" id="CCA78106.1"/>
    </source>
</evidence>
<keyword evidence="9 16" id="KW-0249">Electron transport</keyword>
<evidence type="ECO:0000256" key="4">
    <source>
        <dbReference type="ARBA" id="ARBA00022617"/>
    </source>
</evidence>
<dbReference type="InterPro" id="IPR036150">
    <property type="entry name" value="Cyt_b/b6_C_sf"/>
</dbReference>
<comment type="cofactor">
    <cofactor evidence="16">
        <name>heme b</name>
        <dbReference type="ChEBI" id="CHEBI:60344"/>
    </cofactor>
    <text evidence="16">Binds 2 heme groups non-covalently.</text>
</comment>
<reference evidence="19 20" key="1">
    <citation type="journal article" date="2011" name="PLoS Pathog.">
        <title>Endophytic Life Strategies Decoded by Genome and Transcriptome Analyses of the Mutualistic Root Symbiont Piriformospora indica.</title>
        <authorList>
            <person name="Zuccaro A."/>
            <person name="Lahrmann U."/>
            <person name="Guldener U."/>
            <person name="Langen G."/>
            <person name="Pfiffi S."/>
            <person name="Biedenkopf D."/>
            <person name="Wong P."/>
            <person name="Samans B."/>
            <person name="Grimm C."/>
            <person name="Basiewicz M."/>
            <person name="Murat C."/>
            <person name="Martin F."/>
            <person name="Kogel K.H."/>
        </authorList>
    </citation>
    <scope>NUCLEOTIDE SEQUENCE [LARGE SCALE GENOMIC DNA]</scope>
    <source>
        <strain evidence="19 20">DSM 11827</strain>
    </source>
</reference>
<evidence type="ECO:0000256" key="13">
    <source>
        <dbReference type="ARBA" id="ARBA00023136"/>
    </source>
</evidence>
<feature type="binding site" evidence="14">
    <location>
        <position position="203"/>
    </location>
    <ligand>
        <name>a ubiquinone</name>
        <dbReference type="ChEBI" id="CHEBI:16389"/>
    </ligand>
</feature>
<geneLocation type="mitochondrion" evidence="19"/>
<keyword evidence="5 16" id="KW-0679">Respiratory chain</keyword>
<keyword evidence="20" id="KW-1185">Reference proteome</keyword>
<dbReference type="InterPro" id="IPR016174">
    <property type="entry name" value="Di-haem_cyt_TM"/>
</dbReference>
<keyword evidence="8" id="KW-0999">Mitochondrion inner membrane</keyword>
<comment type="similarity">
    <text evidence="16">Belongs to the cytochrome b family.</text>
</comment>
<dbReference type="InterPro" id="IPR030689">
    <property type="entry name" value="Cytochrome_b"/>
</dbReference>
<dbReference type="InterPro" id="IPR027387">
    <property type="entry name" value="Cytb/b6-like_sf"/>
</dbReference>
<name>G4U3E7_SERID</name>
<dbReference type="InParanoid" id="G4U3E7"/>
<keyword evidence="7 15" id="KW-0479">Metal-binding</keyword>
<dbReference type="Proteomes" id="UP000007148">
    <property type="component" value="Mitochondrion MT"/>
</dbReference>
<dbReference type="GO" id="GO:0016491">
    <property type="term" value="F:oxidoreductase activity"/>
    <property type="evidence" value="ECO:0007669"/>
    <property type="project" value="UniProtKB-UniRule"/>
</dbReference>
<feature type="domain" description="Cytochrome b/b6 N-terminal region profile" evidence="17">
    <location>
        <begin position="1"/>
        <end position="211"/>
    </location>
</feature>
<dbReference type="GO" id="GO:0005743">
    <property type="term" value="C:mitochondrial inner membrane"/>
    <property type="evidence" value="ECO:0007669"/>
    <property type="project" value="UniProtKB-SubCell"/>
</dbReference>
<feature type="transmembrane region" description="Helical" evidence="16">
    <location>
        <begin position="73"/>
        <end position="94"/>
    </location>
</feature>
<dbReference type="PANTHER" id="PTHR19271">
    <property type="entry name" value="CYTOCHROME B"/>
    <property type="match status" value="1"/>
</dbReference>
<dbReference type="Pfam" id="PF00033">
    <property type="entry name" value="Cytochrome_B"/>
    <property type="match status" value="1"/>
</dbReference>
<dbReference type="OrthoDB" id="244at2759"/>
<feature type="domain" description="Cytochrome b/b6 C-terminal region profile" evidence="18">
    <location>
        <begin position="212"/>
        <end position="380"/>
    </location>
</feature>
<dbReference type="CDD" id="cd00284">
    <property type="entry name" value="Cytochrome_b_N"/>
    <property type="match status" value="1"/>
</dbReference>
<dbReference type="SUPFAM" id="SSF81648">
    <property type="entry name" value="a domain/subunit of cytochrome bc1 complex (Ubiquinol-cytochrome c reductase)"/>
    <property type="match status" value="1"/>
</dbReference>
<evidence type="ECO:0000256" key="1">
    <source>
        <dbReference type="ARBA" id="ARBA00004448"/>
    </source>
</evidence>
<evidence type="ECO:0000256" key="16">
    <source>
        <dbReference type="RuleBase" id="RU362117"/>
    </source>
</evidence>
<evidence type="ECO:0000259" key="18">
    <source>
        <dbReference type="PROSITE" id="PS51003"/>
    </source>
</evidence>
<evidence type="ECO:0000256" key="12">
    <source>
        <dbReference type="ARBA" id="ARBA00023128"/>
    </source>
</evidence>
<comment type="cofactor">
    <cofactor evidence="15">
        <name>heme</name>
        <dbReference type="ChEBI" id="CHEBI:30413"/>
    </cofactor>
    <text evidence="15">Binds 2 heme groups non-covalently.</text>
</comment>
<dbReference type="InterPro" id="IPR048260">
    <property type="entry name" value="Cytochrome_b_C_euk/bac"/>
</dbReference>
<keyword evidence="11 15" id="KW-0408">Iron</keyword>
<keyword evidence="10 16" id="KW-1133">Transmembrane helix</keyword>
<feature type="binding site" description="axial binding residue" evidence="15">
    <location>
        <position position="82"/>
    </location>
    <ligand>
        <name>heme b</name>
        <dbReference type="ChEBI" id="CHEBI:60344"/>
        <label>b562</label>
    </ligand>
    <ligandPart>
        <name>Fe</name>
        <dbReference type="ChEBI" id="CHEBI:18248"/>
    </ligandPart>
</feature>
<dbReference type="PROSITE" id="PS51002">
    <property type="entry name" value="CYTB_NTER"/>
    <property type="match status" value="1"/>
</dbReference>
<organism evidence="20">
    <name type="scientific">Serendipita indica (strain DSM 11827)</name>
    <name type="common">Root endophyte fungus</name>
    <name type="synonym">Piriformospora indica</name>
    <dbReference type="NCBI Taxonomy" id="1109443"/>
    <lineage>
        <taxon>Eukaryota</taxon>
        <taxon>Fungi</taxon>
        <taxon>Dikarya</taxon>
        <taxon>Basidiomycota</taxon>
        <taxon>Agaricomycotina</taxon>
        <taxon>Agaricomycetes</taxon>
        <taxon>Sebacinales</taxon>
        <taxon>Serendipitaceae</taxon>
        <taxon>Serendipita</taxon>
    </lineage>
</organism>
<evidence type="ECO:0000256" key="14">
    <source>
        <dbReference type="PIRSR" id="PIRSR038885-1"/>
    </source>
</evidence>
<feature type="transmembrane region" description="Helical" evidence="16">
    <location>
        <begin position="358"/>
        <end position="383"/>
    </location>
</feature>
<feature type="transmembrane region" description="Helical" evidence="16">
    <location>
        <begin position="141"/>
        <end position="159"/>
    </location>
</feature>
<accession>G4U3E7</accession>
<evidence type="ECO:0000256" key="3">
    <source>
        <dbReference type="ARBA" id="ARBA00022448"/>
    </source>
</evidence>
<comment type="subcellular location">
    <subcellularLocation>
        <location evidence="1">Mitochondrion inner membrane</location>
        <topology evidence="1">Multi-pass membrane protein</topology>
    </subcellularLocation>
</comment>
<evidence type="ECO:0000256" key="8">
    <source>
        <dbReference type="ARBA" id="ARBA00022792"/>
    </source>
</evidence>
<keyword evidence="6 16" id="KW-0812">Transmembrane</keyword>
<dbReference type="GO" id="GO:0045275">
    <property type="term" value="C:respiratory chain complex III"/>
    <property type="evidence" value="ECO:0007669"/>
    <property type="project" value="InterPro"/>
</dbReference>
<dbReference type="FunCoup" id="G4U3E7">
    <property type="interactions" value="84"/>
</dbReference>
<dbReference type="PANTHER" id="PTHR19271:SF16">
    <property type="entry name" value="CYTOCHROME B"/>
    <property type="match status" value="1"/>
</dbReference>
<evidence type="ECO:0000256" key="6">
    <source>
        <dbReference type="ARBA" id="ARBA00022692"/>
    </source>
</evidence>
<feature type="transmembrane region" description="Helical" evidence="16">
    <location>
        <begin position="288"/>
        <end position="307"/>
    </location>
</feature>
<gene>
    <name evidence="19" type="ORF">PIIN_mito_COB</name>
</gene>
<evidence type="ECO:0000256" key="2">
    <source>
        <dbReference type="ARBA" id="ARBA00013531"/>
    </source>
</evidence>
<feature type="transmembrane region" description="Helical" evidence="16">
    <location>
        <begin position="223"/>
        <end position="245"/>
    </location>
</feature>
<sequence length="388" mass="43745">MRILKQNPILRLVNSYIVDSPQPTNISYLWNFGSLLALCLGIQILTGVFLAMRYTAHVDLAFDSIESIMRDVSYGWALRYTHANVASFFFIFVYAHIARGLYYNSYKSPRVAPWSIGVIILVLMMATAFLGYCLVYGQMSLWGLATVITNLLSAIPWIGNDFVEFVWGGFSVGNATLNRFFSLHYLLPFVLAALAIVHMLTLHTHGSSNPLGISSNVDKIAMHPYFIFKDLVTIYLFLLVLSIIVTQYPNLMGHSDNYIPANPMVTPASIVPEWYPFYAILRSIPSKLFGVIAMFAALLIYLVMPIADTSRIRGNQFRPLNKFFFWVLVVTFGILFWIGSQHPVEPFVTIGQVATTLYFSWFIIITPLVGIIENSLFDIALLAKEGNK</sequence>
<dbReference type="PIRSF" id="PIRSF038885">
    <property type="entry name" value="COB"/>
    <property type="match status" value="1"/>
</dbReference>
<keyword evidence="12 16" id="KW-0496">Mitochondrion</keyword>
<dbReference type="Gene3D" id="1.20.810.10">
    <property type="entry name" value="Cytochrome Bc1 Complex, Chain C"/>
    <property type="match status" value="1"/>
</dbReference>
<dbReference type="InterPro" id="IPR005797">
    <property type="entry name" value="Cyt_b/b6_N"/>
</dbReference>
<feature type="transmembrane region" description="Helical" evidence="16">
    <location>
        <begin position="319"/>
        <end position="338"/>
    </location>
</feature>
<dbReference type="GO" id="GO:0046872">
    <property type="term" value="F:metal ion binding"/>
    <property type="evidence" value="ECO:0007669"/>
    <property type="project" value="UniProtKB-UniRule"/>
</dbReference>
<dbReference type="EMBL" id="FQ859090">
    <property type="protein sequence ID" value="CCA78106.1"/>
    <property type="molecule type" value="Genomic_DNA"/>
</dbReference>
<proteinExistence type="inferred from homology"/>
<keyword evidence="13 16" id="KW-0472">Membrane</keyword>
<evidence type="ECO:0000256" key="10">
    <source>
        <dbReference type="ARBA" id="ARBA00022989"/>
    </source>
</evidence>
<evidence type="ECO:0000259" key="17">
    <source>
        <dbReference type="PROSITE" id="PS51002"/>
    </source>
</evidence>
<feature type="binding site" description="axial binding residue" evidence="15">
    <location>
        <position position="184"/>
    </location>
    <ligand>
        <name>heme b</name>
        <dbReference type="ChEBI" id="CHEBI:60344"/>
        <label>b562</label>
    </ligand>
    <ligandPart>
        <name>Fe</name>
        <dbReference type="ChEBI" id="CHEBI:18248"/>
    </ligandPart>
</feature>